<dbReference type="Pfam" id="PF00656">
    <property type="entry name" value="Peptidase_C14"/>
    <property type="match status" value="1"/>
</dbReference>
<dbReference type="Pfam" id="PF05729">
    <property type="entry name" value="NACHT"/>
    <property type="match status" value="1"/>
</dbReference>
<dbReference type="InterPro" id="IPR001309">
    <property type="entry name" value="Pept_C14_p20"/>
</dbReference>
<dbReference type="InterPro" id="IPR007111">
    <property type="entry name" value="NACHT_NTPase"/>
</dbReference>
<dbReference type="SUPFAM" id="SSF52540">
    <property type="entry name" value="P-loop containing nucleoside triphosphate hydrolases"/>
    <property type="match status" value="1"/>
</dbReference>
<feature type="domain" description="Caspase family p10" evidence="4">
    <location>
        <begin position="105"/>
        <end position="177"/>
    </location>
</feature>
<dbReference type="PROSITE" id="PS50208">
    <property type="entry name" value="CASPASE_P20"/>
    <property type="match status" value="1"/>
</dbReference>
<evidence type="ECO:0000256" key="1">
    <source>
        <dbReference type="ARBA" id="ARBA00010134"/>
    </source>
</evidence>
<dbReference type="InterPro" id="IPR027417">
    <property type="entry name" value="P-loop_NTPase"/>
</dbReference>
<proteinExistence type="inferred from homology"/>
<protein>
    <recommendedName>
        <fullName evidence="8">Caspase family p20 domain-containing protein</fullName>
    </recommendedName>
</protein>
<dbReference type="AlphaFoldDB" id="R7VKX1"/>
<evidence type="ECO:0000259" key="4">
    <source>
        <dbReference type="PROSITE" id="PS50207"/>
    </source>
</evidence>
<sequence length="452" mass="51557">MKEAIANFARDEKSVNASSLVVVILTHGDAESFFGVDGCRVDCKTDVVEIFNPDAAPDLQGKPKLFLFQACREKPEDSTREASAPRSESTDEQWDTEPSNVPRYNMLIVNATLPGSKAWKEASRGSLMIDGFCQIVRKKAYEEHVLDMITKLHLELDPPIEHPETVHLLSCKWYLFPLQMFCKRLQHELRTHYDDKLKFIYTMPWLPTEGFSLKETFVQRRLRLTSGDRKGTEVKMDEILASVGEGRNKRILVEGDPAQGKSTLCQALAFAWSQPDEASENIKSFDLVILLHAGDLRGQDSVGGAIKEHLLPIDCGIHSRQLEELLQEKNVLLIIDAFDEASTENEMLHQLIEGKRLKHKILLITSRPNFLENKQRHFESTFTVEGYDEEERLEHVKQYAAAQETSPQQPFISMLEEESIRDLCSNPLNLTLLCLLREEDTQLRNTRTALYT</sequence>
<dbReference type="SUPFAM" id="SSF52129">
    <property type="entry name" value="Caspase-like"/>
    <property type="match status" value="1"/>
</dbReference>
<dbReference type="InterPro" id="IPR011600">
    <property type="entry name" value="Pept_C14_caspase"/>
</dbReference>
<dbReference type="Gene3D" id="3.40.50.1460">
    <property type="match status" value="1"/>
</dbReference>
<dbReference type="SMART" id="SM00115">
    <property type="entry name" value="CASc"/>
    <property type="match status" value="1"/>
</dbReference>
<dbReference type="PRINTS" id="PR00376">
    <property type="entry name" value="IL1BCENZYME"/>
</dbReference>
<dbReference type="OrthoDB" id="6093024at2759"/>
<organism evidence="7">
    <name type="scientific">Capitella teleta</name>
    <name type="common">Polychaete worm</name>
    <dbReference type="NCBI Taxonomy" id="283909"/>
    <lineage>
        <taxon>Eukaryota</taxon>
        <taxon>Metazoa</taxon>
        <taxon>Spiralia</taxon>
        <taxon>Lophotrochozoa</taxon>
        <taxon>Annelida</taxon>
        <taxon>Polychaeta</taxon>
        <taxon>Sedentaria</taxon>
        <taxon>Scolecida</taxon>
        <taxon>Capitellidae</taxon>
        <taxon>Capitella</taxon>
    </lineage>
</organism>
<name>R7VKX1_CAPTE</name>
<comment type="similarity">
    <text evidence="1 2">Belongs to the peptidase C14A family.</text>
</comment>
<dbReference type="GO" id="GO:0006508">
    <property type="term" value="P:proteolysis"/>
    <property type="evidence" value="ECO:0007669"/>
    <property type="project" value="InterPro"/>
</dbReference>
<feature type="region of interest" description="Disordered" evidence="3">
    <location>
        <begin position="75"/>
        <end position="99"/>
    </location>
</feature>
<evidence type="ECO:0008006" key="8">
    <source>
        <dbReference type="Google" id="ProtNLM"/>
    </source>
</evidence>
<feature type="domain" description="Caspase family p20" evidence="5">
    <location>
        <begin position="1"/>
        <end position="72"/>
    </location>
</feature>
<evidence type="ECO:0000313" key="7">
    <source>
        <dbReference type="EMBL" id="ELU17130.1"/>
    </source>
</evidence>
<dbReference type="STRING" id="283909.R7VKX1"/>
<feature type="non-terminal residue" evidence="7">
    <location>
        <position position="452"/>
    </location>
</feature>
<dbReference type="InterPro" id="IPR002138">
    <property type="entry name" value="Pept_C14_p10"/>
</dbReference>
<dbReference type="PANTHER" id="PTHR46844">
    <property type="entry name" value="SLR5058 PROTEIN"/>
    <property type="match status" value="1"/>
</dbReference>
<dbReference type="InParanoid" id="R7VKX1"/>
<reference evidence="7" key="1">
    <citation type="journal article" date="2013" name="Nature">
        <title>Insights into bilaterian evolution from three spiralian genomes.</title>
        <authorList>
            <person name="Simakov O."/>
            <person name="Marletaz F."/>
            <person name="Cho S.J."/>
            <person name="Edsinger-Gonzales E."/>
            <person name="Havlak P."/>
            <person name="Hellsten U."/>
            <person name="Kuo D.H."/>
            <person name="Larsson T."/>
            <person name="Lv J."/>
            <person name="Arendt D."/>
            <person name="Savage R."/>
            <person name="Osoegawa K."/>
            <person name="de Jong P."/>
            <person name="Grimwood J."/>
            <person name="Chapman J.A."/>
            <person name="Shapiro H."/>
            <person name="Aerts A."/>
            <person name="Otillar R.P."/>
            <person name="Terry A.Y."/>
            <person name="Boore J.L."/>
            <person name="Grigoriev I.V."/>
            <person name="Lindberg D.R."/>
            <person name="Seaver E.C."/>
            <person name="Weisblat D.A."/>
            <person name="Putnam N.H."/>
            <person name="Rokhsar D.S."/>
        </authorList>
    </citation>
    <scope>NUCLEOTIDE SEQUENCE</scope>
    <source>
        <strain evidence="7">I ESC-2004</strain>
    </source>
</reference>
<dbReference type="InterPro" id="IPR033139">
    <property type="entry name" value="Caspase_cys_AS"/>
</dbReference>
<dbReference type="InterPro" id="IPR029030">
    <property type="entry name" value="Caspase-like_dom_sf"/>
</dbReference>
<evidence type="ECO:0000256" key="3">
    <source>
        <dbReference type="SAM" id="MobiDB-lite"/>
    </source>
</evidence>
<evidence type="ECO:0000256" key="2">
    <source>
        <dbReference type="RuleBase" id="RU003971"/>
    </source>
</evidence>
<dbReference type="GO" id="GO:0004197">
    <property type="term" value="F:cysteine-type endopeptidase activity"/>
    <property type="evidence" value="ECO:0007669"/>
    <property type="project" value="InterPro"/>
</dbReference>
<dbReference type="PROSITE" id="PS50837">
    <property type="entry name" value="NACHT"/>
    <property type="match status" value="1"/>
</dbReference>
<dbReference type="PROSITE" id="PS50207">
    <property type="entry name" value="CASPASE_P10"/>
    <property type="match status" value="1"/>
</dbReference>
<dbReference type="PROSITE" id="PS01122">
    <property type="entry name" value="CASPASE_CYS"/>
    <property type="match status" value="1"/>
</dbReference>
<dbReference type="EMBL" id="KB292696">
    <property type="protein sequence ID" value="ELU17130.1"/>
    <property type="molecule type" value="Genomic_DNA"/>
</dbReference>
<dbReference type="Gene3D" id="3.40.50.300">
    <property type="entry name" value="P-loop containing nucleotide triphosphate hydrolases"/>
    <property type="match status" value="1"/>
</dbReference>
<accession>R7VKX1</accession>
<dbReference type="HOGENOM" id="CLU_607774_0_0_1"/>
<dbReference type="InterPro" id="IPR015917">
    <property type="entry name" value="Pept_C14A"/>
</dbReference>
<evidence type="ECO:0000259" key="5">
    <source>
        <dbReference type="PROSITE" id="PS50208"/>
    </source>
</evidence>
<dbReference type="PANTHER" id="PTHR46844:SF1">
    <property type="entry name" value="SLR5058 PROTEIN"/>
    <property type="match status" value="1"/>
</dbReference>
<gene>
    <name evidence="7" type="ORF">CAPTEDRAFT_199202</name>
</gene>
<feature type="domain" description="NACHT" evidence="6">
    <location>
        <begin position="249"/>
        <end position="369"/>
    </location>
</feature>
<evidence type="ECO:0000259" key="6">
    <source>
        <dbReference type="PROSITE" id="PS50837"/>
    </source>
</evidence>